<dbReference type="InterPro" id="IPR011109">
    <property type="entry name" value="DNA_bind_recombinase_dom"/>
</dbReference>
<dbReference type="InterPro" id="IPR025827">
    <property type="entry name" value="Zn_ribbon_recom_dom"/>
</dbReference>
<dbReference type="RefSeq" id="WP_012634884.1">
    <property type="nucleotide sequence ID" value="NC_011898.1"/>
</dbReference>
<dbReference type="SMART" id="SM00857">
    <property type="entry name" value="Resolvase"/>
    <property type="match status" value="1"/>
</dbReference>
<dbReference type="Gene3D" id="3.40.50.1390">
    <property type="entry name" value="Resolvase, N-terminal catalytic domain"/>
    <property type="match status" value="1"/>
</dbReference>
<dbReference type="Pfam" id="PF13408">
    <property type="entry name" value="Zn_ribbon_recom"/>
    <property type="match status" value="1"/>
</dbReference>
<keyword evidence="5" id="KW-1185">Reference proteome</keyword>
<dbReference type="STRING" id="394503.Ccel_0440"/>
<dbReference type="eggNOG" id="COG1961">
    <property type="taxonomic scope" value="Bacteria"/>
</dbReference>
<dbReference type="PANTHER" id="PTHR30461">
    <property type="entry name" value="DNA-INVERTASE FROM LAMBDOID PROPHAGE"/>
    <property type="match status" value="1"/>
</dbReference>
<dbReference type="Pfam" id="PF00239">
    <property type="entry name" value="Resolvase"/>
    <property type="match status" value="1"/>
</dbReference>
<evidence type="ECO:0000259" key="3">
    <source>
        <dbReference type="PROSITE" id="PS51737"/>
    </source>
</evidence>
<dbReference type="AlphaFoldDB" id="B8I6D0"/>
<dbReference type="CDD" id="cd03768">
    <property type="entry name" value="SR_ResInv"/>
    <property type="match status" value="1"/>
</dbReference>
<keyword evidence="1" id="KW-0175">Coiled coil</keyword>
<dbReference type="OrthoDB" id="9781670at2"/>
<feature type="domain" description="Recombinase" evidence="3">
    <location>
        <begin position="158"/>
        <end position="321"/>
    </location>
</feature>
<feature type="domain" description="Resolvase/invertase-type recombinase catalytic" evidence="2">
    <location>
        <begin position="2"/>
        <end position="150"/>
    </location>
</feature>
<dbReference type="InterPro" id="IPR038109">
    <property type="entry name" value="DNA_bind_recomb_sf"/>
</dbReference>
<dbReference type="Pfam" id="PF07508">
    <property type="entry name" value="Recombinase"/>
    <property type="match status" value="1"/>
</dbReference>
<dbReference type="Gene3D" id="3.90.1750.20">
    <property type="entry name" value="Putative Large Serine Recombinase, Chain B, Domain 2"/>
    <property type="match status" value="1"/>
</dbReference>
<dbReference type="InterPro" id="IPR036162">
    <property type="entry name" value="Resolvase-like_N_sf"/>
</dbReference>
<evidence type="ECO:0000313" key="4">
    <source>
        <dbReference type="EMBL" id="ACL74822.1"/>
    </source>
</evidence>
<dbReference type="EMBL" id="CP001348">
    <property type="protein sequence ID" value="ACL74822.1"/>
    <property type="molecule type" value="Genomic_DNA"/>
</dbReference>
<dbReference type="PANTHER" id="PTHR30461:SF23">
    <property type="entry name" value="DNA RECOMBINASE-RELATED"/>
    <property type="match status" value="1"/>
</dbReference>
<name>B8I6D0_RUMCH</name>
<organism evidence="4 5">
    <name type="scientific">Ruminiclostridium cellulolyticum (strain ATCC 35319 / DSM 5812 / JCM 6584 / H10)</name>
    <name type="common">Clostridium cellulolyticum</name>
    <dbReference type="NCBI Taxonomy" id="394503"/>
    <lineage>
        <taxon>Bacteria</taxon>
        <taxon>Bacillati</taxon>
        <taxon>Bacillota</taxon>
        <taxon>Clostridia</taxon>
        <taxon>Eubacteriales</taxon>
        <taxon>Oscillospiraceae</taxon>
        <taxon>Ruminiclostridium</taxon>
    </lineage>
</organism>
<accession>B8I6D0</accession>
<reference evidence="4 5" key="1">
    <citation type="submission" date="2009-01" db="EMBL/GenBank/DDBJ databases">
        <title>Complete sequence of Clostridium cellulolyticum H10.</title>
        <authorList>
            <consortium name="US DOE Joint Genome Institute"/>
            <person name="Lucas S."/>
            <person name="Copeland A."/>
            <person name="Lapidus A."/>
            <person name="Glavina del Rio T."/>
            <person name="Dalin E."/>
            <person name="Tice H."/>
            <person name="Bruce D."/>
            <person name="Goodwin L."/>
            <person name="Pitluck S."/>
            <person name="Chertkov O."/>
            <person name="Saunders E."/>
            <person name="Brettin T."/>
            <person name="Detter J.C."/>
            <person name="Han C."/>
            <person name="Larimer F."/>
            <person name="Land M."/>
            <person name="Hauser L."/>
            <person name="Kyrpides N."/>
            <person name="Ivanova N."/>
            <person name="Zhou J."/>
            <person name="Richardson P."/>
        </authorList>
    </citation>
    <scope>NUCLEOTIDE SEQUENCE [LARGE SCALE GENOMIC DNA]</scope>
    <source>
        <strain evidence="5">ATCC 35319 / DSM 5812 / JCM 6584 / H10</strain>
    </source>
</reference>
<sequence length="552" mass="63763">MRAAIYSRKSRITGRGESIENQIQICKEYAINNLGLSENDFVIFEDEGFSGGNTNRPEFKHMMSEARNKKIDIVICYRLDRISRNVSDFSQLINELERYNVSFISVKEQFDTTKPMGRAMMYIASVFSQLERETIAERIRDNMLQLAKTGRWLGGVSPTGYKSEMILKKDSALKQTRMFCLRIIPEEAELVKDIYDKFIIFKSMTKVEKSLLENRLRTKNGVDFSRFSLRFLLTNPVYAIADAKLYYYLSEQGYEIYSDLRAFNGVNGVMAYNKTRQGKNTLSEKYRDPKEWVIAVGMHPGIIPSGKWIEVQKLLQRNKTKAYRNIKNTSALLSGILKCENCGSFMRPKTMTRMNSNGDKIFYYICELKEKSNKTRCDTQNLNGNILDSLILERVANMTKKYIPAVSHNISVNRLGMKMEQKPEIKLIKDKLTAAETEMKNLIRLASKQADEKVQTMILKRMQSISQDINIYRSKIKKYDDVTNKSGIEPADERNLIRILSDPGYCIMNMMKIKQKRSIIKSAVDVITWDGRQIKLRLKGSSEMLPDCKDCK</sequence>
<dbReference type="GO" id="GO:0000150">
    <property type="term" value="F:DNA strand exchange activity"/>
    <property type="evidence" value="ECO:0007669"/>
    <property type="project" value="InterPro"/>
</dbReference>
<dbReference type="Proteomes" id="UP000001349">
    <property type="component" value="Chromosome"/>
</dbReference>
<dbReference type="SUPFAM" id="SSF53041">
    <property type="entry name" value="Resolvase-like"/>
    <property type="match status" value="1"/>
</dbReference>
<feature type="coiled-coil region" evidence="1">
    <location>
        <begin position="425"/>
        <end position="452"/>
    </location>
</feature>
<dbReference type="KEGG" id="cce:Ccel_0440"/>
<evidence type="ECO:0000313" key="5">
    <source>
        <dbReference type="Proteomes" id="UP000001349"/>
    </source>
</evidence>
<dbReference type="GO" id="GO:0003677">
    <property type="term" value="F:DNA binding"/>
    <property type="evidence" value="ECO:0007669"/>
    <property type="project" value="InterPro"/>
</dbReference>
<dbReference type="HOGENOM" id="CLU_010686_18_14_9"/>
<gene>
    <name evidence="4" type="ordered locus">Ccel_0440</name>
</gene>
<dbReference type="InterPro" id="IPR006119">
    <property type="entry name" value="Resolv_N"/>
</dbReference>
<evidence type="ECO:0000259" key="2">
    <source>
        <dbReference type="PROSITE" id="PS51736"/>
    </source>
</evidence>
<dbReference type="PROSITE" id="PS51736">
    <property type="entry name" value="RECOMBINASES_3"/>
    <property type="match status" value="1"/>
</dbReference>
<protein>
    <submittedName>
        <fullName evidence="4">Resolvase domain protein</fullName>
    </submittedName>
</protein>
<dbReference type="InterPro" id="IPR050639">
    <property type="entry name" value="SSR_resolvase"/>
</dbReference>
<dbReference type="PROSITE" id="PS51737">
    <property type="entry name" value="RECOMBINASE_DNA_BIND"/>
    <property type="match status" value="1"/>
</dbReference>
<evidence type="ECO:0000256" key="1">
    <source>
        <dbReference type="SAM" id="Coils"/>
    </source>
</evidence>
<proteinExistence type="predicted"/>